<keyword evidence="2" id="KW-1185">Reference proteome</keyword>
<gene>
    <name evidence="1" type="ORF">SAMN02745166_00947</name>
</gene>
<dbReference type="InterPro" id="IPR016084">
    <property type="entry name" value="Haem_Oase-like_multi-hlx"/>
</dbReference>
<dbReference type="RefSeq" id="WP_078812138.1">
    <property type="nucleotide sequence ID" value="NZ_FUYE01000002.1"/>
</dbReference>
<reference evidence="2" key="1">
    <citation type="submission" date="2017-02" db="EMBL/GenBank/DDBJ databases">
        <authorList>
            <person name="Varghese N."/>
            <person name="Submissions S."/>
        </authorList>
    </citation>
    <scope>NUCLEOTIDE SEQUENCE [LARGE SCALE GENOMIC DNA]</scope>
    <source>
        <strain evidence="2">ATCC 700200</strain>
    </source>
</reference>
<dbReference type="AlphaFoldDB" id="A0A1T4WZ61"/>
<dbReference type="InterPro" id="IPR016053">
    <property type="entry name" value="Haem_Oase-like"/>
</dbReference>
<sequence length="190" mass="21586">MTFLQLLKAQTATEHTALEDQLDVVEQFRNRESYVALLKRFFTLYEPLEKELGKAADWQSLGWNFEARRKTSWLETDLRALGLEDEELRKLPFCADMPTLHGDAQAIGCLYVVEGATLGGQLISRLLEQSLQIAPDQGGRFFAGYQNQTGAKWKEFGEWAEAWAARHPQQWLAAVDAARNTFASFSGWLN</sequence>
<dbReference type="EMBL" id="FUYE01000002">
    <property type="protein sequence ID" value="SKA82673.1"/>
    <property type="molecule type" value="Genomic_DNA"/>
</dbReference>
<dbReference type="Pfam" id="PF01126">
    <property type="entry name" value="Heme_oxygenase"/>
    <property type="match status" value="1"/>
</dbReference>
<dbReference type="CDD" id="cd19166">
    <property type="entry name" value="HemeO-bac"/>
    <property type="match status" value="1"/>
</dbReference>
<dbReference type="GO" id="GO:0004392">
    <property type="term" value="F:heme oxygenase (decyclizing) activity"/>
    <property type="evidence" value="ECO:0007669"/>
    <property type="project" value="InterPro"/>
</dbReference>
<organism evidence="1 2">
    <name type="scientific">Prosthecobacter debontii</name>
    <dbReference type="NCBI Taxonomy" id="48467"/>
    <lineage>
        <taxon>Bacteria</taxon>
        <taxon>Pseudomonadati</taxon>
        <taxon>Verrucomicrobiota</taxon>
        <taxon>Verrucomicrobiia</taxon>
        <taxon>Verrucomicrobiales</taxon>
        <taxon>Verrucomicrobiaceae</taxon>
        <taxon>Prosthecobacter</taxon>
    </lineage>
</organism>
<dbReference type="SUPFAM" id="SSF48613">
    <property type="entry name" value="Heme oxygenase-like"/>
    <property type="match status" value="1"/>
</dbReference>
<dbReference type="GO" id="GO:0006788">
    <property type="term" value="P:heme oxidation"/>
    <property type="evidence" value="ECO:0007669"/>
    <property type="project" value="InterPro"/>
</dbReference>
<dbReference type="Proteomes" id="UP000190774">
    <property type="component" value="Unassembled WGS sequence"/>
</dbReference>
<protein>
    <submittedName>
        <fullName evidence="1">Heme oxygenase</fullName>
    </submittedName>
</protein>
<evidence type="ECO:0000313" key="1">
    <source>
        <dbReference type="EMBL" id="SKA82673.1"/>
    </source>
</evidence>
<evidence type="ECO:0000313" key="2">
    <source>
        <dbReference type="Proteomes" id="UP000190774"/>
    </source>
</evidence>
<dbReference type="OrthoDB" id="114943at2"/>
<name>A0A1T4WZ61_9BACT</name>
<accession>A0A1T4WZ61</accession>
<dbReference type="STRING" id="48467.SAMN02745166_00947"/>
<dbReference type="Gene3D" id="1.20.910.10">
    <property type="entry name" value="Heme oxygenase-like"/>
    <property type="match status" value="1"/>
</dbReference>
<proteinExistence type="predicted"/>